<dbReference type="Pfam" id="PF14727">
    <property type="entry name" value="PHTB1_N"/>
    <property type="match status" value="1"/>
</dbReference>
<organism evidence="7 8">
    <name type="scientific">Popillia japonica</name>
    <name type="common">Japanese beetle</name>
    <dbReference type="NCBI Taxonomy" id="7064"/>
    <lineage>
        <taxon>Eukaryota</taxon>
        <taxon>Metazoa</taxon>
        <taxon>Ecdysozoa</taxon>
        <taxon>Arthropoda</taxon>
        <taxon>Hexapoda</taxon>
        <taxon>Insecta</taxon>
        <taxon>Pterygota</taxon>
        <taxon>Neoptera</taxon>
        <taxon>Endopterygota</taxon>
        <taxon>Coleoptera</taxon>
        <taxon>Polyphaga</taxon>
        <taxon>Scarabaeiformia</taxon>
        <taxon>Scarabaeidae</taxon>
        <taxon>Rutelinae</taxon>
        <taxon>Popillia</taxon>
    </lineage>
</organism>
<gene>
    <name evidence="7" type="ORF">QE152_g9529</name>
</gene>
<comment type="caution">
    <text evidence="7">The sequence shown here is derived from an EMBL/GenBank/DDBJ whole genome shotgun (WGS) entry which is preliminary data.</text>
</comment>
<feature type="domain" description="PTHB1 GAE" evidence="3">
    <location>
        <begin position="422"/>
        <end position="501"/>
    </location>
</feature>
<dbReference type="Pfam" id="PF23337">
    <property type="entry name" value="PTHB1_pf"/>
    <property type="match status" value="1"/>
</dbReference>
<evidence type="ECO:0000313" key="7">
    <source>
        <dbReference type="EMBL" id="KAK9738822.1"/>
    </source>
</evidence>
<dbReference type="InterPro" id="IPR028074">
    <property type="entry name" value="PHTB1_GAE_dom"/>
</dbReference>
<keyword evidence="8" id="KW-1185">Reference proteome</keyword>
<feature type="domain" description="PTHB1 N-terminal" evidence="2">
    <location>
        <begin position="1"/>
        <end position="353"/>
    </location>
</feature>
<dbReference type="InterPro" id="IPR055363">
    <property type="entry name" value="PTHB1_hp_dom"/>
</dbReference>
<proteinExistence type="predicted"/>
<evidence type="ECO:0000256" key="1">
    <source>
        <dbReference type="SAM" id="Coils"/>
    </source>
</evidence>
<dbReference type="EMBL" id="JASPKY010000082">
    <property type="protein sequence ID" value="KAK9738822.1"/>
    <property type="molecule type" value="Genomic_DNA"/>
</dbReference>
<dbReference type="SUPFAM" id="SSF50978">
    <property type="entry name" value="WD40 repeat-like"/>
    <property type="match status" value="1"/>
</dbReference>
<reference evidence="7 8" key="1">
    <citation type="journal article" date="2024" name="BMC Genomics">
        <title>De novo assembly and annotation of Popillia japonica's genome with initial clues to its potential as an invasive pest.</title>
        <authorList>
            <person name="Cucini C."/>
            <person name="Boschi S."/>
            <person name="Funari R."/>
            <person name="Cardaioli E."/>
            <person name="Iannotti N."/>
            <person name="Marturano G."/>
            <person name="Paoli F."/>
            <person name="Bruttini M."/>
            <person name="Carapelli A."/>
            <person name="Frati F."/>
            <person name="Nardi F."/>
        </authorList>
    </citation>
    <scope>NUCLEOTIDE SEQUENCE [LARGE SCALE GENOMIC DNA]</scope>
    <source>
        <strain evidence="7">DMR45628</strain>
    </source>
</reference>
<dbReference type="GO" id="GO:0016020">
    <property type="term" value="C:membrane"/>
    <property type="evidence" value="ECO:0007669"/>
    <property type="project" value="TreeGrafter"/>
</dbReference>
<dbReference type="InterPro" id="IPR055362">
    <property type="entry name" value="PTHB1_pf_dom"/>
</dbReference>
<evidence type="ECO:0000259" key="3">
    <source>
        <dbReference type="Pfam" id="PF14728"/>
    </source>
</evidence>
<sequence>MSLFRTKQFWSNQCSNDEEYDQNSLKVSRINSDSDFVLIGSHSGILRIYKPTGSAFGENAFYRPNDLFLESNLGDAILQIDVGRLVSGSQSNQIAILYPKSVGIYAIFSKDGIAEHGTQNDLNLVYEHKLRRNAANLIVGSFGNVQNRDFLCVQSLDGILTFFEQETISFSCCLPNFLLPAPIVYMKSFDIFVTVSSDWVLKSYKYKSLNDSANSSNEDQANNLDSLWEYNIGESVLDIQTLYDDISRQSHIAVLGEKSLFCFNDYRLRFMKKFEFLPHCFLFYFLDDGKCMFLVVAETNTLLLYQGATLKWSAKLDFLPTAIGRAFFMDINGALVTLSEDGYLQFAYLGSEPNVFSAPPLKNQEIDFDKIENELTTLNKLVKTYQVNNISLTNLNAERELAITITILPQIEYFTSDSQDEKPCCKVSVEISPNAVFEEVHLSVNVRKPLTTIPSSEIYYNLTQTTSFNCFIYPNDNYSIPTLELEVIASFITDLGVPRVCFKTATLPLRLVYESCPPLKDNKHKITLNLNETSVPLIELFSEFVGVNSLSSTSNAIGLKYFAPDSPPVTILAAKSSKRYRLQSDELVCLNLLVEEVIRRLKDYYANRKSFTITYSAQLPIDECVKYVKDHFEIAQEMTSLQDELNLLSTQHRLIQKRLITKFKQKNPTPLNHLDILLEKTYDDITNVLNKVQDKRNSLRNAQIKLSCILNLLKMLINLIDENGKNMEMIDATFLSHVYDYEDQNWEDTIDAALCFLLRTLLAKSEKDKLRAPHTNFEEVKDFSKLEKHFVQVLERISRAIPKSDNNDEYKIVTEVAEVVEEAKEMEEEGNDIGTEFAAASTRALSARRSLLKRRYKTDV</sequence>
<evidence type="ECO:0000259" key="2">
    <source>
        <dbReference type="Pfam" id="PF14727"/>
    </source>
</evidence>
<dbReference type="Pfam" id="PF14728">
    <property type="entry name" value="PTHB1_GAE"/>
    <property type="match status" value="1"/>
</dbReference>
<accession>A0AAW1LWJ2</accession>
<protein>
    <submittedName>
        <fullName evidence="7">PTHB1 N-terminus</fullName>
    </submittedName>
</protein>
<dbReference type="GO" id="GO:0034464">
    <property type="term" value="C:BBSome"/>
    <property type="evidence" value="ECO:0007669"/>
    <property type="project" value="InterPro"/>
</dbReference>
<dbReference type="Proteomes" id="UP001458880">
    <property type="component" value="Unassembled WGS sequence"/>
</dbReference>
<dbReference type="InterPro" id="IPR055364">
    <property type="entry name" value="PTHB1_CtH_dom"/>
</dbReference>
<dbReference type="PANTHER" id="PTHR20991:SF0">
    <property type="entry name" value="PROTEIN PTHB1"/>
    <property type="match status" value="1"/>
</dbReference>
<feature type="domain" description="PTHB1 C-terminal helix bundle" evidence="6">
    <location>
        <begin position="725"/>
        <end position="797"/>
    </location>
</feature>
<dbReference type="Pfam" id="PF23338">
    <property type="entry name" value="PTHB1_hp"/>
    <property type="match status" value="1"/>
</dbReference>
<feature type="coiled-coil region" evidence="1">
    <location>
        <begin position="361"/>
        <end position="388"/>
    </location>
</feature>
<evidence type="ECO:0000259" key="6">
    <source>
        <dbReference type="Pfam" id="PF23339"/>
    </source>
</evidence>
<evidence type="ECO:0000313" key="8">
    <source>
        <dbReference type="Proteomes" id="UP001458880"/>
    </source>
</evidence>
<evidence type="ECO:0000259" key="4">
    <source>
        <dbReference type="Pfam" id="PF23337"/>
    </source>
</evidence>
<dbReference type="AlphaFoldDB" id="A0AAW1LWJ2"/>
<dbReference type="Pfam" id="PF23339">
    <property type="entry name" value="PTHB1_CtH"/>
    <property type="match status" value="1"/>
</dbReference>
<dbReference type="InterPro" id="IPR028073">
    <property type="entry name" value="PHTB1_N_dom"/>
</dbReference>
<dbReference type="InterPro" id="IPR026511">
    <property type="entry name" value="PTHB1"/>
</dbReference>
<dbReference type="InterPro" id="IPR036322">
    <property type="entry name" value="WD40_repeat_dom_sf"/>
</dbReference>
<feature type="domain" description="PTHB1 hairpin" evidence="5">
    <location>
        <begin position="619"/>
        <end position="719"/>
    </location>
</feature>
<keyword evidence="1" id="KW-0175">Coiled coil</keyword>
<feature type="domain" description="PTHB1 platform" evidence="4">
    <location>
        <begin position="508"/>
        <end position="615"/>
    </location>
</feature>
<evidence type="ECO:0000259" key="5">
    <source>
        <dbReference type="Pfam" id="PF23338"/>
    </source>
</evidence>
<name>A0AAW1LWJ2_POPJA</name>
<dbReference type="GO" id="GO:0060271">
    <property type="term" value="P:cilium assembly"/>
    <property type="evidence" value="ECO:0007669"/>
    <property type="project" value="TreeGrafter"/>
</dbReference>
<dbReference type="PANTHER" id="PTHR20991">
    <property type="entry name" value="PARATHYROID HORMONE-RESPONSIVE B1 GENE"/>
    <property type="match status" value="1"/>
</dbReference>